<feature type="region of interest" description="Disordered" evidence="4">
    <location>
        <begin position="464"/>
        <end position="487"/>
    </location>
</feature>
<evidence type="ECO:0000313" key="7">
    <source>
        <dbReference type="Proteomes" id="UP001054252"/>
    </source>
</evidence>
<keyword evidence="2" id="KW-0694">RNA-binding</keyword>
<gene>
    <name evidence="6" type="ORF">SLEP1_g29286</name>
</gene>
<accession>A0AAV5K251</accession>
<feature type="domain" description="G-patch" evidence="5">
    <location>
        <begin position="438"/>
        <end position="484"/>
    </location>
</feature>
<evidence type="ECO:0000259" key="5">
    <source>
        <dbReference type="PROSITE" id="PS50174"/>
    </source>
</evidence>
<keyword evidence="7" id="KW-1185">Reference proteome</keyword>
<evidence type="ECO:0000256" key="2">
    <source>
        <dbReference type="ARBA" id="ARBA00022884"/>
    </source>
</evidence>
<name>A0AAV5K251_9ROSI</name>
<dbReference type="CDD" id="cd16074">
    <property type="entry name" value="OCRE"/>
    <property type="match status" value="1"/>
</dbReference>
<dbReference type="InterPro" id="IPR041591">
    <property type="entry name" value="OCRE"/>
</dbReference>
<dbReference type="GO" id="GO:0005634">
    <property type="term" value="C:nucleus"/>
    <property type="evidence" value="ECO:0007669"/>
    <property type="project" value="UniProtKB-SubCell"/>
</dbReference>
<evidence type="ECO:0000313" key="6">
    <source>
        <dbReference type="EMBL" id="GKV18981.1"/>
    </source>
</evidence>
<organism evidence="6 7">
    <name type="scientific">Rubroshorea leprosula</name>
    <dbReference type="NCBI Taxonomy" id="152421"/>
    <lineage>
        <taxon>Eukaryota</taxon>
        <taxon>Viridiplantae</taxon>
        <taxon>Streptophyta</taxon>
        <taxon>Embryophyta</taxon>
        <taxon>Tracheophyta</taxon>
        <taxon>Spermatophyta</taxon>
        <taxon>Magnoliopsida</taxon>
        <taxon>eudicotyledons</taxon>
        <taxon>Gunneridae</taxon>
        <taxon>Pentapetalae</taxon>
        <taxon>rosids</taxon>
        <taxon>malvids</taxon>
        <taxon>Malvales</taxon>
        <taxon>Dipterocarpaceae</taxon>
        <taxon>Rubroshorea</taxon>
    </lineage>
</organism>
<dbReference type="InterPro" id="IPR000467">
    <property type="entry name" value="G_patch_dom"/>
</dbReference>
<evidence type="ECO:0000256" key="4">
    <source>
        <dbReference type="SAM" id="MobiDB-lite"/>
    </source>
</evidence>
<comment type="caution">
    <text evidence="6">The sequence shown here is derived from an EMBL/GenBank/DDBJ whole genome shotgun (WGS) entry which is preliminary data.</text>
</comment>
<dbReference type="EMBL" id="BPVZ01000051">
    <property type="protein sequence ID" value="GKV18981.1"/>
    <property type="molecule type" value="Genomic_DNA"/>
</dbReference>
<comment type="subcellular location">
    <subcellularLocation>
        <location evidence="1">Nucleus</location>
    </subcellularLocation>
</comment>
<protein>
    <recommendedName>
        <fullName evidence="5">G-patch domain-containing protein</fullName>
    </recommendedName>
</protein>
<dbReference type="SMART" id="SM00443">
    <property type="entry name" value="G_patch"/>
    <property type="match status" value="1"/>
</dbReference>
<dbReference type="PANTHER" id="PTHR13948">
    <property type="entry name" value="RNA-BINDING PROTEIN"/>
    <property type="match status" value="1"/>
</dbReference>
<dbReference type="Pfam" id="PF17780">
    <property type="entry name" value="OCRE"/>
    <property type="match status" value="1"/>
</dbReference>
<dbReference type="Proteomes" id="UP001054252">
    <property type="component" value="Unassembled WGS sequence"/>
</dbReference>
<dbReference type="PANTHER" id="PTHR13948:SF38">
    <property type="entry name" value="D111_G-PATCH DOMAIN-CONTAINING PROTEIN"/>
    <property type="match status" value="1"/>
</dbReference>
<dbReference type="PROSITE" id="PS50174">
    <property type="entry name" value="G_PATCH"/>
    <property type="match status" value="1"/>
</dbReference>
<dbReference type="Pfam" id="PF01585">
    <property type="entry name" value="G-patch"/>
    <property type="match status" value="1"/>
</dbReference>
<dbReference type="GO" id="GO:0003723">
    <property type="term" value="F:RNA binding"/>
    <property type="evidence" value="ECO:0007669"/>
    <property type="project" value="UniProtKB-KW"/>
</dbReference>
<proteinExistence type="predicted"/>
<dbReference type="GO" id="GO:0000398">
    <property type="term" value="P:mRNA splicing, via spliceosome"/>
    <property type="evidence" value="ECO:0007669"/>
    <property type="project" value="TreeGrafter"/>
</dbReference>
<reference evidence="6 7" key="1">
    <citation type="journal article" date="2021" name="Commun. Biol.">
        <title>The genome of Shorea leprosula (Dipterocarpaceae) highlights the ecological relevance of drought in aseasonal tropical rainforests.</title>
        <authorList>
            <person name="Ng K.K.S."/>
            <person name="Kobayashi M.J."/>
            <person name="Fawcett J.A."/>
            <person name="Hatakeyama M."/>
            <person name="Paape T."/>
            <person name="Ng C.H."/>
            <person name="Ang C.C."/>
            <person name="Tnah L.H."/>
            <person name="Lee C.T."/>
            <person name="Nishiyama T."/>
            <person name="Sese J."/>
            <person name="O'Brien M.J."/>
            <person name="Copetti D."/>
            <person name="Mohd Noor M.I."/>
            <person name="Ong R.C."/>
            <person name="Putra M."/>
            <person name="Sireger I.Z."/>
            <person name="Indrioko S."/>
            <person name="Kosugi Y."/>
            <person name="Izuno A."/>
            <person name="Isagi Y."/>
            <person name="Lee S.L."/>
            <person name="Shimizu K.K."/>
        </authorList>
    </citation>
    <scope>NUCLEOTIDE SEQUENCE [LARGE SCALE GENOMIC DNA]</scope>
    <source>
        <strain evidence="6">214</strain>
    </source>
</reference>
<keyword evidence="3" id="KW-0539">Nucleus</keyword>
<dbReference type="AlphaFoldDB" id="A0AAV5K251"/>
<evidence type="ECO:0000256" key="1">
    <source>
        <dbReference type="ARBA" id="ARBA00004123"/>
    </source>
</evidence>
<sequence>MAETDGCRSSSDCSFVWDEQSQLYFHASTGFYHDPNAGWYYSSRDGLYYKFENGNYVLLDYDKVNESQMQVQEGTVIENPMEEELSTNMYCESKECPSSFPMEEPGIHEHVRNVADEPTAGSDMVGTGDQVHENLEPTSEWLEDMLIDLYLSGYNQVGNAAADAALSLGTDDIDNYKLSTDGSDDSEELEEGEWIPEEDYYGVADSSEKVSNEDVAWDEESWRAQYGQVTRSGEEPEPEPEFPVVDLWDWAMVTGLRKDGKSHVARLVGRLVKQSAKVHPSMPPGGSLLKTAPICEVSLDLVRVTTGQVYKLRNPSSKYLASLSSYDSSDPTKDWGFPELSINTKFSLKSNSCQNIKPKTSGEVGGLNDLSLLPAQHSASLKHTTHAYRDRAAERRKLHGGFGVGPGQKSVGIVHDNGDDPTCAEDAAAEALNMSFGAGSHARKIMESMGWKEGEALGSTRKGLKHPLQPVGNIGNAGLGWPQTKRR</sequence>
<evidence type="ECO:0000256" key="3">
    <source>
        <dbReference type="ARBA" id="ARBA00023242"/>
    </source>
</evidence>